<organism evidence="2 3">
    <name type="scientific">Mesobacillus boroniphilus JCM 21738</name>
    <dbReference type="NCBI Taxonomy" id="1294265"/>
    <lineage>
        <taxon>Bacteria</taxon>
        <taxon>Bacillati</taxon>
        <taxon>Bacillota</taxon>
        <taxon>Bacilli</taxon>
        <taxon>Bacillales</taxon>
        <taxon>Bacillaceae</taxon>
        <taxon>Mesobacillus</taxon>
    </lineage>
</organism>
<accession>W4RVF2</accession>
<keyword evidence="1" id="KW-0812">Transmembrane</keyword>
<gene>
    <name evidence="2" type="ORF">JCM21738_5372</name>
</gene>
<feature type="transmembrane region" description="Helical" evidence="1">
    <location>
        <begin position="32"/>
        <end position="53"/>
    </location>
</feature>
<protein>
    <submittedName>
        <fullName evidence="2">Uncharacterized protein</fullName>
    </submittedName>
</protein>
<feature type="transmembrane region" description="Helical" evidence="1">
    <location>
        <begin position="5"/>
        <end position="26"/>
    </location>
</feature>
<evidence type="ECO:0000313" key="2">
    <source>
        <dbReference type="EMBL" id="GAE48281.1"/>
    </source>
</evidence>
<dbReference type="RefSeq" id="WP_023626842.1">
    <property type="nucleotide sequence ID" value="NZ_BAUW01000151.1"/>
</dbReference>
<keyword evidence="1" id="KW-0472">Membrane</keyword>
<evidence type="ECO:0000256" key="1">
    <source>
        <dbReference type="SAM" id="Phobius"/>
    </source>
</evidence>
<name>W4RVF2_9BACI</name>
<evidence type="ECO:0000313" key="3">
    <source>
        <dbReference type="Proteomes" id="UP000018949"/>
    </source>
</evidence>
<proteinExistence type="predicted"/>
<comment type="caution">
    <text evidence="2">The sequence shown here is derived from an EMBL/GenBank/DDBJ whole genome shotgun (WGS) entry which is preliminary data.</text>
</comment>
<keyword evidence="3" id="KW-1185">Reference proteome</keyword>
<reference evidence="2 3" key="1">
    <citation type="submission" date="2013-12" db="EMBL/GenBank/DDBJ databases">
        <title>NBRP : Genome information of microbial organism related human and environment.</title>
        <authorList>
            <person name="Hattori M."/>
            <person name="Oshima K."/>
            <person name="Inaba H."/>
            <person name="Suda W."/>
            <person name="Sakamoto M."/>
            <person name="Iino T."/>
            <person name="Kitahara M."/>
            <person name="Oshida Y."/>
            <person name="Iida T."/>
            <person name="Kudo T."/>
            <person name="Itoh T."/>
            <person name="Ahmed I."/>
            <person name="Ohkuma M."/>
        </authorList>
    </citation>
    <scope>NUCLEOTIDE SEQUENCE [LARGE SCALE GENOMIC DNA]</scope>
    <source>
        <strain evidence="2 3">JCM 21738</strain>
    </source>
</reference>
<keyword evidence="1" id="KW-1133">Transmembrane helix</keyword>
<dbReference type="Proteomes" id="UP000018949">
    <property type="component" value="Unassembled WGS sequence"/>
</dbReference>
<dbReference type="EMBL" id="BAUW01000151">
    <property type="protein sequence ID" value="GAE48281.1"/>
    <property type="molecule type" value="Genomic_DNA"/>
</dbReference>
<dbReference type="AlphaFoldDB" id="W4RVF2"/>
<sequence>MNKLLYLLVLMIISLIIYNIVVWVSFKPILDELEPVCILLSLITGHLITVTLLDKKEENKS</sequence>